<dbReference type="PROSITE" id="PS50042">
    <property type="entry name" value="CNMP_BINDING_3"/>
    <property type="match status" value="1"/>
</dbReference>
<dbReference type="PANTHER" id="PTHR43394">
    <property type="entry name" value="ATP-DEPENDENT PERMEASE MDL1, MITOCHONDRIAL"/>
    <property type="match status" value="1"/>
</dbReference>
<dbReference type="PROSITE" id="PS50929">
    <property type="entry name" value="ABC_TM1F"/>
    <property type="match status" value="1"/>
</dbReference>
<keyword evidence="4 6" id="KW-0472">Membrane</keyword>
<evidence type="ECO:0000256" key="1">
    <source>
        <dbReference type="ARBA" id="ARBA00004651"/>
    </source>
</evidence>
<feature type="region of interest" description="Disordered" evidence="5">
    <location>
        <begin position="1022"/>
        <end position="1041"/>
    </location>
</feature>
<evidence type="ECO:0000259" key="8">
    <source>
        <dbReference type="PROSITE" id="PS50893"/>
    </source>
</evidence>
<organism evidence="10 11">
    <name type="scientific">Sulfitobacter porphyrae</name>
    <dbReference type="NCBI Taxonomy" id="1246864"/>
    <lineage>
        <taxon>Bacteria</taxon>
        <taxon>Pseudomonadati</taxon>
        <taxon>Pseudomonadota</taxon>
        <taxon>Alphaproteobacteria</taxon>
        <taxon>Rhodobacterales</taxon>
        <taxon>Roseobacteraceae</taxon>
        <taxon>Sulfitobacter</taxon>
    </lineage>
</organism>
<evidence type="ECO:0000259" key="9">
    <source>
        <dbReference type="PROSITE" id="PS50929"/>
    </source>
</evidence>
<dbReference type="InterPro" id="IPR000595">
    <property type="entry name" value="cNMP-bd_dom"/>
</dbReference>
<proteinExistence type="predicted"/>
<dbReference type="SUPFAM" id="SSF51206">
    <property type="entry name" value="cAMP-binding domain-like"/>
    <property type="match status" value="1"/>
</dbReference>
<feature type="transmembrane region" description="Helical" evidence="6">
    <location>
        <begin position="18"/>
        <end position="35"/>
    </location>
</feature>
<dbReference type="InterPro" id="IPR018490">
    <property type="entry name" value="cNMP-bd_dom_sf"/>
</dbReference>
<dbReference type="SUPFAM" id="SSF52540">
    <property type="entry name" value="P-loop containing nucleoside triphosphate hydrolases"/>
    <property type="match status" value="2"/>
</dbReference>
<dbReference type="Proteomes" id="UP001596353">
    <property type="component" value="Unassembled WGS sequence"/>
</dbReference>
<feature type="domain" description="ABC transmembrane type-1" evidence="9">
    <location>
        <begin position="39"/>
        <end position="312"/>
    </location>
</feature>
<feature type="transmembrane region" description="Helical" evidence="6">
    <location>
        <begin position="63"/>
        <end position="83"/>
    </location>
</feature>
<keyword evidence="2 6" id="KW-0812">Transmembrane</keyword>
<dbReference type="EMBL" id="JBHSWG010000001">
    <property type="protein sequence ID" value="MFC6761239.1"/>
    <property type="molecule type" value="Genomic_DNA"/>
</dbReference>
<dbReference type="CDD" id="cd07346">
    <property type="entry name" value="ABC_6TM_exporters"/>
    <property type="match status" value="1"/>
</dbReference>
<evidence type="ECO:0000259" key="7">
    <source>
        <dbReference type="PROSITE" id="PS50042"/>
    </source>
</evidence>
<comment type="caution">
    <text evidence="10">The sequence shown here is derived from an EMBL/GenBank/DDBJ whole genome shotgun (WGS) entry which is preliminary data.</text>
</comment>
<feature type="domain" description="Cyclic nucleotide-binding" evidence="7">
    <location>
        <begin position="884"/>
        <end position="987"/>
    </location>
</feature>
<evidence type="ECO:0000313" key="10">
    <source>
        <dbReference type="EMBL" id="MFC6761239.1"/>
    </source>
</evidence>
<keyword evidence="3 6" id="KW-1133">Transmembrane helix</keyword>
<dbReference type="Pfam" id="PF00027">
    <property type="entry name" value="cNMP_binding"/>
    <property type="match status" value="1"/>
</dbReference>
<dbReference type="InterPro" id="IPR011527">
    <property type="entry name" value="ABC1_TM_dom"/>
</dbReference>
<feature type="domain" description="ABC transporter" evidence="8">
    <location>
        <begin position="349"/>
        <end position="875"/>
    </location>
</feature>
<feature type="transmembrane region" description="Helical" evidence="6">
    <location>
        <begin position="155"/>
        <end position="177"/>
    </location>
</feature>
<dbReference type="Gene3D" id="2.60.120.10">
    <property type="entry name" value="Jelly Rolls"/>
    <property type="match status" value="1"/>
</dbReference>
<evidence type="ECO:0000256" key="2">
    <source>
        <dbReference type="ARBA" id="ARBA00022692"/>
    </source>
</evidence>
<accession>A0ABW2B669</accession>
<dbReference type="Gene3D" id="1.20.1560.10">
    <property type="entry name" value="ABC transporter type 1, transmembrane domain"/>
    <property type="match status" value="1"/>
</dbReference>
<reference evidence="11" key="1">
    <citation type="journal article" date="2019" name="Int. J. Syst. Evol. Microbiol.">
        <title>The Global Catalogue of Microorganisms (GCM) 10K type strain sequencing project: providing services to taxonomists for standard genome sequencing and annotation.</title>
        <authorList>
            <consortium name="The Broad Institute Genomics Platform"/>
            <consortium name="The Broad Institute Genome Sequencing Center for Infectious Disease"/>
            <person name="Wu L."/>
            <person name="Ma J."/>
        </authorList>
    </citation>
    <scope>NUCLEOTIDE SEQUENCE [LARGE SCALE GENOMIC DNA]</scope>
    <source>
        <strain evidence="11">CCUG 66188</strain>
    </source>
</reference>
<name>A0ABW2B669_9RHOB</name>
<sequence>MEPSIFSFIWKYSRRDQLYLLAFTLFTFPFLYATLELPKRIINDAIGAESDRVSVFGVEITQVQFLLALCFTYLIAVIVHGLLKMRLNTLKGVLSERLLRRFRYQLISRMMRFPRSYFRKTSQGELVSMVTSEAEPMGGLMGDFIAQPMFQAGQMLIIVIFLFLQSFWFGLAGVALIPLQAWIIPMLQRQINELNKVRIKEVRQFSAEIGETAAGIADLRSNGGWRYRLAAFTDRLGLLFDVRFRIYQKKFFMKFLNNFITQLTPFFFYAVGGYLAIQGQITVGALVAALAAYKDLSSPWKELLTYYNQTQDMSVRWDVVIERFNPPRMIDEALFEGSPEEIPHLRGDIAFDRVTVRDEDGTNILQDLSFTIPAGSCVAIEVPSQSERTALADVLTREVIPSRGHVDIAGYDLAGLHQAVIAARIGYAGSQPYIFQGTVGDNLLMPLMTHPSTVLWDPKMSDRTTIEARRSGNSPDSTKAEWLDPSIADLETREQVFDFWYKITSAVGTADLIFHNMLDSRMDPDKHPELARRIVALRDEVHQRLKADKLDKAVYRFDPEAFNPAVPLGGNLMFAAPRRAITQKGLVEEGGFLGMIIEQGLAEQGIAISQTLIETLHDTFGRDGTDHHHPLFTALGIEDTLYEQLVDIAQRRRDKGDAALTEQEFALLLTVPFAFTAEQIGPGFPESFKREILSIRKSRGPKLREKAKDLFVEIAPENYLPRLTILENLIYGRFSAMAGLQADLVRDAVVEVMAAHNLMQMVSANLFDVPTDIGGANLPVLFQERAAFGRAVIKQPDVLVFNQVLAGADAQTQKQISNRLSDLLPHTTQIFLNDKFADVEAYDVHIEIRNGRLDGASEAEDSDMDEGASDDLRRKLRIIASNSLFSTLEPRQQRLLAFAAQWYSAEAGQVIFSTGERADAAYLCLSGNAEIVWAGKNGDTHHVADVGPGRLMGDLSIILNEPRQMNLIATEPCLFLRIGAEQFRSVLESDKTLLLTQLRTVAYHLTGAAELMRAAGLEVPRDFGPPLPPAIPQEPEQGQEP</sequence>
<dbReference type="SUPFAM" id="SSF90123">
    <property type="entry name" value="ABC transporter transmembrane region"/>
    <property type="match status" value="1"/>
</dbReference>
<evidence type="ECO:0000256" key="6">
    <source>
        <dbReference type="SAM" id="Phobius"/>
    </source>
</evidence>
<comment type="subcellular location">
    <subcellularLocation>
        <location evidence="1">Cell membrane</location>
        <topology evidence="1">Multi-pass membrane protein</topology>
    </subcellularLocation>
</comment>
<evidence type="ECO:0000313" key="11">
    <source>
        <dbReference type="Proteomes" id="UP001596353"/>
    </source>
</evidence>
<evidence type="ECO:0000256" key="3">
    <source>
        <dbReference type="ARBA" id="ARBA00022989"/>
    </source>
</evidence>
<dbReference type="InterPro" id="IPR036640">
    <property type="entry name" value="ABC1_TM_sf"/>
</dbReference>
<gene>
    <name evidence="10" type="ORF">ACFQFQ_20075</name>
</gene>
<dbReference type="Gene3D" id="3.40.50.300">
    <property type="entry name" value="P-loop containing nucleotide triphosphate hydrolases"/>
    <property type="match status" value="2"/>
</dbReference>
<evidence type="ECO:0000256" key="5">
    <source>
        <dbReference type="SAM" id="MobiDB-lite"/>
    </source>
</evidence>
<dbReference type="InterPro" id="IPR039421">
    <property type="entry name" value="Type_1_exporter"/>
</dbReference>
<feature type="compositionally biased region" description="Pro residues" evidence="5">
    <location>
        <begin position="1023"/>
        <end position="1032"/>
    </location>
</feature>
<protein>
    <submittedName>
        <fullName evidence="10">ABC transporter transmembrane domain-containing protein</fullName>
    </submittedName>
</protein>
<dbReference type="CDD" id="cd00038">
    <property type="entry name" value="CAP_ED"/>
    <property type="match status" value="1"/>
</dbReference>
<dbReference type="PANTHER" id="PTHR43394:SF1">
    <property type="entry name" value="ATP-BINDING CASSETTE SUB-FAMILY B MEMBER 10, MITOCHONDRIAL"/>
    <property type="match status" value="1"/>
</dbReference>
<dbReference type="InterPro" id="IPR003439">
    <property type="entry name" value="ABC_transporter-like_ATP-bd"/>
</dbReference>
<dbReference type="PROSITE" id="PS50893">
    <property type="entry name" value="ABC_TRANSPORTER_2"/>
    <property type="match status" value="1"/>
</dbReference>
<feature type="transmembrane region" description="Helical" evidence="6">
    <location>
        <begin position="266"/>
        <end position="293"/>
    </location>
</feature>
<dbReference type="InterPro" id="IPR014710">
    <property type="entry name" value="RmlC-like_jellyroll"/>
</dbReference>
<dbReference type="SMART" id="SM00100">
    <property type="entry name" value="cNMP"/>
    <property type="match status" value="1"/>
</dbReference>
<dbReference type="Pfam" id="PF00664">
    <property type="entry name" value="ABC_membrane"/>
    <property type="match status" value="1"/>
</dbReference>
<evidence type="ECO:0000256" key="4">
    <source>
        <dbReference type="ARBA" id="ARBA00023136"/>
    </source>
</evidence>
<dbReference type="InterPro" id="IPR027417">
    <property type="entry name" value="P-loop_NTPase"/>
</dbReference>
<keyword evidence="11" id="KW-1185">Reference proteome</keyword>